<dbReference type="PANTHER" id="PTHR19384:SF128">
    <property type="entry name" value="NADPH OXIDOREDUCTASE A"/>
    <property type="match status" value="1"/>
</dbReference>
<dbReference type="InterPro" id="IPR008254">
    <property type="entry name" value="Flavodoxin/NO_synth"/>
</dbReference>
<dbReference type="Gene3D" id="3.10.20.30">
    <property type="match status" value="1"/>
</dbReference>
<dbReference type="EMBL" id="KP211851">
    <property type="protein sequence ID" value="ANV79759.1"/>
    <property type="molecule type" value="Genomic_DNA"/>
</dbReference>
<evidence type="ECO:0000256" key="2">
    <source>
        <dbReference type="ARBA" id="ARBA00022630"/>
    </source>
</evidence>
<dbReference type="InterPro" id="IPR012675">
    <property type="entry name" value="Beta-grasp_dom_sf"/>
</dbReference>
<dbReference type="PANTHER" id="PTHR19384">
    <property type="entry name" value="NITRIC OXIDE SYNTHASE-RELATED"/>
    <property type="match status" value="1"/>
</dbReference>
<evidence type="ECO:0000259" key="4">
    <source>
        <dbReference type="PROSITE" id="PS50902"/>
    </source>
</evidence>
<dbReference type="SUPFAM" id="SSF52218">
    <property type="entry name" value="Flavoproteins"/>
    <property type="match status" value="2"/>
</dbReference>
<dbReference type="PRINTS" id="PR00369">
    <property type="entry name" value="FLAVODOXIN"/>
</dbReference>
<proteinExistence type="predicted"/>
<dbReference type="Gene3D" id="3.40.50.360">
    <property type="match status" value="2"/>
</dbReference>
<dbReference type="AlphaFoldDB" id="A0A1B1TBV5"/>
<keyword evidence="2" id="KW-0285">Flavoprotein</keyword>
<dbReference type="SUPFAM" id="SSF54292">
    <property type="entry name" value="2Fe-2S ferredoxin-like"/>
    <property type="match status" value="1"/>
</dbReference>
<reference evidence="5" key="1">
    <citation type="submission" date="2014-11" db="EMBL/GenBank/DDBJ databases">
        <authorList>
            <person name="Zhu J."/>
            <person name="Qi W."/>
            <person name="Song R."/>
        </authorList>
    </citation>
    <scope>NUCLEOTIDE SEQUENCE</scope>
</reference>
<protein>
    <recommendedName>
        <fullName evidence="4">Flavodoxin-like domain-containing protein</fullName>
    </recommendedName>
</protein>
<reference evidence="5" key="2">
    <citation type="journal article" date="2015" name="ISME J.">
        <title>A new class of marine Euryarchaeota group II from the Mediterranean deep chlorophyll maximum.</title>
        <authorList>
            <person name="Martin-Cuadrado A.B."/>
            <person name="Garcia-Heredia I."/>
            <person name="Molto A.G."/>
            <person name="Lopez-Ubeda R."/>
            <person name="Kimes N."/>
            <person name="Lopez-Garcia P."/>
            <person name="Moreira D."/>
            <person name="Rodriguez-Valera F."/>
        </authorList>
    </citation>
    <scope>NUCLEOTIDE SEQUENCE</scope>
</reference>
<dbReference type="InterPro" id="IPR001094">
    <property type="entry name" value="Flavdoxin-like"/>
</dbReference>
<sequence length="723" mass="78536">MSAVRSLLVLFGSQSGNSEDVASKIGKAASKYGLEATVKGMDEIQISDMSGQKRIMICCSTWGEGEQPDNAEDLWISANADDSPSMSGVNFSVLALGDSSYDLFCESGKEWDSWLESKGGFRINQRVDCDVDYETPAKEWMDETLARMGAVDDSGMFQESLVEEVKNNASGTAVSKVESESSESSIEISSDGDRSMTILFGSQSGNAEGLAAKFAKQATSYGLDAEVADMDGFDLTSLSSKKRVLIICSTWGEGEQPDNAEELWQKAVSASPGLLNGVHFSVLALGDTSYELFCESGKEWDKRFEELGATRLVERVDCDVDYDKISQVWAEESLASMAAVDGEGLFHEEMVQAIKDSISSDSTGASGEDGFTVPDLKSESIRAEISIFRYDPSSSTTGKDTWICALPGHMSILEVLRTLKNTQDGSLTFRDGTVDDPTTAITINGRYVLPGNLRLDLAAPIRDGGISIKIEPLSGFEVIRDLVVDHWALETKREISKPWMMSVTRKGLNTPQGAIGSMTPLIASELHSITDIHSYPILHSSSDATSHSEEYLGPSILSHAWARRNDPRISPSKKKEIEALLDSSIGIKAETDLSSIRRQGKGTIIHDALLNCKTSTLARTGYDGRHGKHVWWYAVTVKSSGKVNDTVLYRQVLGPIGLIGNLFSGVTARMVLGFTRNGGKMINDILALIAPPAGLGKMPRQFNSSVKNHHEVVAIFNEMDGRF</sequence>
<name>A0A1B1TBV5_9ARCH</name>
<dbReference type="PROSITE" id="PS50902">
    <property type="entry name" value="FLAVODOXIN_LIKE"/>
    <property type="match status" value="2"/>
</dbReference>
<dbReference type="GO" id="GO:0010181">
    <property type="term" value="F:FMN binding"/>
    <property type="evidence" value="ECO:0007669"/>
    <property type="project" value="InterPro"/>
</dbReference>
<dbReference type="Pfam" id="PF13085">
    <property type="entry name" value="Fer2_3"/>
    <property type="match status" value="1"/>
</dbReference>
<dbReference type="InterPro" id="IPR025192">
    <property type="entry name" value="Succ_DH/fum_Rdtase_N"/>
</dbReference>
<feature type="domain" description="Flavodoxin-like" evidence="4">
    <location>
        <begin position="196"/>
        <end position="334"/>
    </location>
</feature>
<dbReference type="GO" id="GO:0050660">
    <property type="term" value="F:flavin adenine dinucleotide binding"/>
    <property type="evidence" value="ECO:0007669"/>
    <property type="project" value="TreeGrafter"/>
</dbReference>
<evidence type="ECO:0000256" key="3">
    <source>
        <dbReference type="ARBA" id="ARBA00022643"/>
    </source>
</evidence>
<dbReference type="Pfam" id="PF00258">
    <property type="entry name" value="Flavodoxin_1"/>
    <property type="match status" value="2"/>
</dbReference>
<comment type="cofactor">
    <cofactor evidence="1">
        <name>FMN</name>
        <dbReference type="ChEBI" id="CHEBI:58210"/>
    </cofactor>
</comment>
<evidence type="ECO:0000313" key="5">
    <source>
        <dbReference type="EMBL" id="ANV79759.1"/>
    </source>
</evidence>
<keyword evidence="3" id="KW-0288">FMN</keyword>
<accession>A0A1B1TBV5</accession>
<organism evidence="5">
    <name type="scientific">Candidatus Thalassarchaea marina</name>
    <dbReference type="NCBI Taxonomy" id="1680828"/>
    <lineage>
        <taxon>Archaea</taxon>
        <taxon>Methanobacteriati</taxon>
        <taxon>Thermoplasmatota</taxon>
        <taxon>Candidatus Poseidoniia</taxon>
        <taxon>Candidatus Poseidoniia incertae sedis</taxon>
    </lineage>
</organism>
<dbReference type="InterPro" id="IPR036010">
    <property type="entry name" value="2Fe-2S_ferredoxin-like_sf"/>
</dbReference>
<dbReference type="GO" id="GO:0051536">
    <property type="term" value="F:iron-sulfur cluster binding"/>
    <property type="evidence" value="ECO:0007669"/>
    <property type="project" value="InterPro"/>
</dbReference>
<dbReference type="GO" id="GO:0016491">
    <property type="term" value="F:oxidoreductase activity"/>
    <property type="evidence" value="ECO:0007669"/>
    <property type="project" value="TreeGrafter"/>
</dbReference>
<feature type="domain" description="Flavodoxin-like" evidence="4">
    <location>
        <begin position="7"/>
        <end position="145"/>
    </location>
</feature>
<dbReference type="GO" id="GO:0005829">
    <property type="term" value="C:cytosol"/>
    <property type="evidence" value="ECO:0007669"/>
    <property type="project" value="TreeGrafter"/>
</dbReference>
<evidence type="ECO:0000256" key="1">
    <source>
        <dbReference type="ARBA" id="ARBA00001917"/>
    </source>
</evidence>
<dbReference type="GO" id="GO:0009055">
    <property type="term" value="F:electron transfer activity"/>
    <property type="evidence" value="ECO:0007669"/>
    <property type="project" value="InterPro"/>
</dbReference>
<dbReference type="InterPro" id="IPR029039">
    <property type="entry name" value="Flavoprotein-like_sf"/>
</dbReference>